<protein>
    <submittedName>
        <fullName evidence="1">Uncharacterized protein</fullName>
    </submittedName>
</protein>
<evidence type="ECO:0000313" key="2">
    <source>
        <dbReference type="Proteomes" id="UP001154078"/>
    </source>
</evidence>
<sequence>MNECPECKEIDILFSCLPLQYNPEEPMQIKQWSTIDRKTKTIILLETIESAIEMLEKQMTPFRKHHFVKNLQQKYFDFKRKNIEIGDVILQIDFAENFQLIAQDEIQSAHWQHEQVTIFTAVAWLAEKVYSFSIISNYLVHDKYAVYVFLKKIISWIDLSGYKVKDLSVFSDGQNCGYWAEENPNWMPQSPPLLGSIFIENLNGARYLEMPREQVVPNFAELFLNLLEPNLPNERIWL</sequence>
<evidence type="ECO:0000313" key="1">
    <source>
        <dbReference type="EMBL" id="CAH0547210.1"/>
    </source>
</evidence>
<name>A0A9P0AU35_BRAAE</name>
<proteinExistence type="predicted"/>
<dbReference type="AlphaFoldDB" id="A0A9P0AU35"/>
<accession>A0A9P0AU35</accession>
<reference evidence="1" key="1">
    <citation type="submission" date="2021-12" db="EMBL/GenBank/DDBJ databases">
        <authorList>
            <person name="King R."/>
        </authorList>
    </citation>
    <scope>NUCLEOTIDE SEQUENCE</scope>
</reference>
<dbReference type="PANTHER" id="PTHR46601:SF2">
    <property type="entry name" value="UBIQUITIN-LIKE PROTEASE FAMILY PROFILE DOMAIN-CONTAINING PROTEIN"/>
    <property type="match status" value="1"/>
</dbReference>
<gene>
    <name evidence="1" type="ORF">MELIAE_LOCUS1247</name>
</gene>
<organism evidence="1 2">
    <name type="scientific">Brassicogethes aeneus</name>
    <name type="common">Rape pollen beetle</name>
    <name type="synonym">Meligethes aeneus</name>
    <dbReference type="NCBI Taxonomy" id="1431903"/>
    <lineage>
        <taxon>Eukaryota</taxon>
        <taxon>Metazoa</taxon>
        <taxon>Ecdysozoa</taxon>
        <taxon>Arthropoda</taxon>
        <taxon>Hexapoda</taxon>
        <taxon>Insecta</taxon>
        <taxon>Pterygota</taxon>
        <taxon>Neoptera</taxon>
        <taxon>Endopterygota</taxon>
        <taxon>Coleoptera</taxon>
        <taxon>Polyphaga</taxon>
        <taxon>Cucujiformia</taxon>
        <taxon>Nitidulidae</taxon>
        <taxon>Meligethinae</taxon>
        <taxon>Brassicogethes</taxon>
    </lineage>
</organism>
<keyword evidence="2" id="KW-1185">Reference proteome</keyword>
<dbReference type="EMBL" id="OV121132">
    <property type="protein sequence ID" value="CAH0547210.1"/>
    <property type="molecule type" value="Genomic_DNA"/>
</dbReference>
<dbReference type="Proteomes" id="UP001154078">
    <property type="component" value="Chromosome 1"/>
</dbReference>
<dbReference type="PANTHER" id="PTHR46601">
    <property type="entry name" value="ULP_PROTEASE DOMAIN-CONTAINING PROTEIN"/>
    <property type="match status" value="1"/>
</dbReference>
<dbReference type="OrthoDB" id="10072397at2759"/>